<proteinExistence type="predicted"/>
<keyword evidence="3" id="KW-0411">Iron-sulfur</keyword>
<dbReference type="InterPro" id="IPR027417">
    <property type="entry name" value="P-loop_NTPase"/>
</dbReference>
<protein>
    <submittedName>
        <fullName evidence="5">(4Fe-4S)-binding protein</fullName>
    </submittedName>
</protein>
<organism evidence="5 6">
    <name type="scientific">candidate division WOR-1 bacterium RIFOXYC2_FULL_41_25</name>
    <dbReference type="NCBI Taxonomy" id="1802586"/>
    <lineage>
        <taxon>Bacteria</taxon>
        <taxon>Bacillati</taxon>
        <taxon>Saganbacteria</taxon>
    </lineage>
</organism>
<dbReference type="PROSITE" id="PS00198">
    <property type="entry name" value="4FE4S_FER_1"/>
    <property type="match status" value="1"/>
</dbReference>
<accession>A0A1F4TLS7</accession>
<dbReference type="CDD" id="cd03110">
    <property type="entry name" value="SIMIBI_bact_arch"/>
    <property type="match status" value="1"/>
</dbReference>
<dbReference type="AlphaFoldDB" id="A0A1F4TLS7"/>
<dbReference type="PANTHER" id="PTHR43534">
    <property type="entry name" value="MIND SUPERFAMILY P-LOOP ATPASE CONTAINING AN INSERTED FERREDOXIN DOMAIN"/>
    <property type="match status" value="1"/>
</dbReference>
<dbReference type="InterPro" id="IPR017896">
    <property type="entry name" value="4Fe4S_Fe-S-bd"/>
</dbReference>
<name>A0A1F4TLS7_UNCSA</name>
<dbReference type="Pfam" id="PF00037">
    <property type="entry name" value="Fer4"/>
    <property type="match status" value="2"/>
</dbReference>
<dbReference type="PROSITE" id="PS51379">
    <property type="entry name" value="4FE4S_FER_2"/>
    <property type="match status" value="2"/>
</dbReference>
<dbReference type="GO" id="GO:0046872">
    <property type="term" value="F:metal ion binding"/>
    <property type="evidence" value="ECO:0007669"/>
    <property type="project" value="UniProtKB-KW"/>
</dbReference>
<evidence type="ECO:0000259" key="4">
    <source>
        <dbReference type="PROSITE" id="PS51379"/>
    </source>
</evidence>
<sequence>MKQIAIISGKGGTGKTTITAALAGLVKNKVVVDCDVDAADLHLILNPEVQEEHEFIASKVASINLEKCTKCGKCREVCRFEAILQGPKVDPVSCEGCGVCFRLCPNGAIDFKAKVSGQYFISDTRFGVLVHARLGVAEENSGRLVSLIRKKAREIAQKNSCAYILIDGSPGIGCPVIASITGTDLVLVVTEPTLSGWHDLKRVIELTNHFKIKTAVVINKYDINLENSKKIEQFCTSQVVPVVAKLPYDKIVNKAMREAKTVIEYAPKSIIAAEILKFWGEIR</sequence>
<evidence type="ECO:0000256" key="1">
    <source>
        <dbReference type="ARBA" id="ARBA00022723"/>
    </source>
</evidence>
<dbReference type="GO" id="GO:0051536">
    <property type="term" value="F:iron-sulfur cluster binding"/>
    <property type="evidence" value="ECO:0007669"/>
    <property type="project" value="UniProtKB-KW"/>
</dbReference>
<reference evidence="5 6" key="1">
    <citation type="journal article" date="2016" name="Nat. Commun.">
        <title>Thousands of microbial genomes shed light on interconnected biogeochemical processes in an aquifer system.</title>
        <authorList>
            <person name="Anantharaman K."/>
            <person name="Brown C.T."/>
            <person name="Hug L.A."/>
            <person name="Sharon I."/>
            <person name="Castelle C.J."/>
            <person name="Probst A.J."/>
            <person name="Thomas B.C."/>
            <person name="Singh A."/>
            <person name="Wilkins M.J."/>
            <person name="Karaoz U."/>
            <person name="Brodie E.L."/>
            <person name="Williams K.H."/>
            <person name="Hubbard S.S."/>
            <person name="Banfield J.F."/>
        </authorList>
    </citation>
    <scope>NUCLEOTIDE SEQUENCE [LARGE SCALE GENOMIC DNA]</scope>
</reference>
<feature type="domain" description="4Fe-4S ferredoxin-type" evidence="4">
    <location>
        <begin position="59"/>
        <end position="83"/>
    </location>
</feature>
<dbReference type="Proteomes" id="UP000177309">
    <property type="component" value="Unassembled WGS sequence"/>
</dbReference>
<comment type="caution">
    <text evidence="5">The sequence shown here is derived from an EMBL/GenBank/DDBJ whole genome shotgun (WGS) entry which is preliminary data.</text>
</comment>
<evidence type="ECO:0000313" key="5">
    <source>
        <dbReference type="EMBL" id="OGC33644.1"/>
    </source>
</evidence>
<dbReference type="EMBL" id="MEUI01000030">
    <property type="protein sequence ID" value="OGC33644.1"/>
    <property type="molecule type" value="Genomic_DNA"/>
</dbReference>
<keyword evidence="2" id="KW-0408">Iron</keyword>
<dbReference type="InterPro" id="IPR002586">
    <property type="entry name" value="CobQ/CobB/MinD/ParA_Nub-bd_dom"/>
</dbReference>
<evidence type="ECO:0000256" key="3">
    <source>
        <dbReference type="ARBA" id="ARBA00023014"/>
    </source>
</evidence>
<dbReference type="InterPro" id="IPR017900">
    <property type="entry name" value="4Fe4S_Fe_S_CS"/>
</dbReference>
<dbReference type="Gene3D" id="3.40.50.300">
    <property type="entry name" value="P-loop containing nucleotide triphosphate hydrolases"/>
    <property type="match status" value="1"/>
</dbReference>
<gene>
    <name evidence="5" type="ORF">A2462_02235</name>
</gene>
<evidence type="ECO:0000256" key="2">
    <source>
        <dbReference type="ARBA" id="ARBA00023004"/>
    </source>
</evidence>
<dbReference type="Pfam" id="PF01656">
    <property type="entry name" value="CbiA"/>
    <property type="match status" value="1"/>
</dbReference>
<dbReference type="PANTHER" id="PTHR43534:SF1">
    <property type="entry name" value="4FE-4S CLUSTER CONTAINING PARA FAMILY ATPASE PROTEIN"/>
    <property type="match status" value="1"/>
</dbReference>
<keyword evidence="1" id="KW-0479">Metal-binding</keyword>
<feature type="domain" description="4Fe-4S ferredoxin-type" evidence="4">
    <location>
        <begin position="85"/>
        <end position="114"/>
    </location>
</feature>
<dbReference type="SUPFAM" id="SSF52540">
    <property type="entry name" value="P-loop containing nucleoside triphosphate hydrolases"/>
    <property type="match status" value="1"/>
</dbReference>
<evidence type="ECO:0000313" key="6">
    <source>
        <dbReference type="Proteomes" id="UP000177309"/>
    </source>
</evidence>
<dbReference type="Gene3D" id="3.30.70.20">
    <property type="match status" value="1"/>
</dbReference>